<name>A0AC34GYE4_9BILA</name>
<protein>
    <submittedName>
        <fullName evidence="2">Aldehyde dehydrogenase domain-containing protein</fullName>
    </submittedName>
</protein>
<organism evidence="1 2">
    <name type="scientific">Panagrolaimus sp. ES5</name>
    <dbReference type="NCBI Taxonomy" id="591445"/>
    <lineage>
        <taxon>Eukaryota</taxon>
        <taxon>Metazoa</taxon>
        <taxon>Ecdysozoa</taxon>
        <taxon>Nematoda</taxon>
        <taxon>Chromadorea</taxon>
        <taxon>Rhabditida</taxon>
        <taxon>Tylenchina</taxon>
        <taxon>Panagrolaimomorpha</taxon>
        <taxon>Panagrolaimoidea</taxon>
        <taxon>Panagrolaimidae</taxon>
        <taxon>Panagrolaimus</taxon>
    </lineage>
</organism>
<dbReference type="WBParaSite" id="ES5_v2.g9910.t1">
    <property type="protein sequence ID" value="ES5_v2.g9910.t1"/>
    <property type="gene ID" value="ES5_v2.g9910"/>
</dbReference>
<dbReference type="Proteomes" id="UP000887579">
    <property type="component" value="Unplaced"/>
</dbReference>
<evidence type="ECO:0000313" key="2">
    <source>
        <dbReference type="WBParaSite" id="ES5_v2.g9910.t1"/>
    </source>
</evidence>
<accession>A0AC34GYE4</accession>
<reference evidence="2" key="1">
    <citation type="submission" date="2022-11" db="UniProtKB">
        <authorList>
            <consortium name="WormBaseParasite"/>
        </authorList>
    </citation>
    <scope>IDENTIFICATION</scope>
</reference>
<evidence type="ECO:0000313" key="1">
    <source>
        <dbReference type="Proteomes" id="UP000887579"/>
    </source>
</evidence>
<sequence length="360" mass="39327">MTTTKEVIDRLLNAIENGEILTIDNFINGKFVPTFETLDSVDPSIGEIWIKVPRSQEKDVNEAVAAAKAAFPEWSKTSVQHRSKLLNKVADILEPLAERLAMLESKDQGKTIATAKTVDIPRCIHNFRTFASAILHHTGTSVVQSEPIRAINYVQHDPIGVAALISPWNLPLYLLSFKLAPALACGNTVVAKPSEITSVTAYVLAHAFLEAGFPEGVVNIIIGNGSESGEPLICHKDVNLISFTGSTAVGKKIAELAAKTNKKVSLEMGGKNAGIVFEDVDLEEVVPQVARSCFANQGEICLCTERLYVHSTIYDKFLNSFIENAKKWTVGDPKENNSIGALVSEAHFNKVTIYKHIYIK</sequence>
<proteinExistence type="predicted"/>